<feature type="active site" description="Schiff-base intermediate with substrate" evidence="9">
    <location>
        <position position="83"/>
    </location>
</feature>
<keyword evidence="7 9" id="KW-0704">Schiff base</keyword>
<evidence type="ECO:0000256" key="7">
    <source>
        <dbReference type="ARBA" id="ARBA00023270"/>
    </source>
</evidence>
<dbReference type="InterPro" id="IPR022999">
    <property type="entry name" value="Transaldolase_3B"/>
</dbReference>
<dbReference type="InterPro" id="IPR004731">
    <property type="entry name" value="Transaldolase_3B/F6P_aldolase"/>
</dbReference>
<dbReference type="InterPro" id="IPR013785">
    <property type="entry name" value="Aldolase_TIM"/>
</dbReference>
<dbReference type="NCBIfam" id="TIGR00875">
    <property type="entry name" value="fsa_talC_mipB"/>
    <property type="match status" value="1"/>
</dbReference>
<dbReference type="SUPFAM" id="SSF51569">
    <property type="entry name" value="Aldolase"/>
    <property type="match status" value="1"/>
</dbReference>
<evidence type="ECO:0000256" key="8">
    <source>
        <dbReference type="ARBA" id="ARBA00048810"/>
    </source>
</evidence>
<comment type="function">
    <text evidence="9">Transaldolase is important for the balance of metabolites in the pentose-phosphate pathway.</text>
</comment>
<dbReference type="FunFam" id="3.20.20.70:FF:000018">
    <property type="entry name" value="Probable transaldolase"/>
    <property type="match status" value="1"/>
</dbReference>
<sequence length="226" mass="24185">MKLFLDSANIEEIREAHALGVLSGVTTNPTLVAKEGRDFHTVIKEIIGIVSGPVSAEVIATDADGMVEEGKRLFELGPNVVIKVPLTKEGLRATDRLARLGIPTNVTLVFTLNQALLAARAGATYVSPFVGRLDDIGHDGIALVEDIVQVFERHHLDTEVIAASIRHPEHVARAARAGAHIATVPYAVLMKLIEHPLTAQGLERFLADWRRARGAEPVPGAGPKGG</sequence>
<name>A0A947G9W2_HYDSH</name>
<evidence type="ECO:0000256" key="9">
    <source>
        <dbReference type="HAMAP-Rule" id="MF_00494"/>
    </source>
</evidence>
<comment type="pathway">
    <text evidence="2 9">Carbohydrate degradation; pentose phosphate pathway; D-glyceraldehyde 3-phosphate and beta-D-fructose 6-phosphate from D-ribose 5-phosphate and D-xylulose 5-phosphate (non-oxidative stage): step 2/3.</text>
</comment>
<dbReference type="GO" id="GO:0004801">
    <property type="term" value="F:transaldolase activity"/>
    <property type="evidence" value="ECO:0007669"/>
    <property type="project" value="UniProtKB-UniRule"/>
</dbReference>
<comment type="similarity">
    <text evidence="3 9">Belongs to the transaldolase family. Type 3B subfamily.</text>
</comment>
<dbReference type="InterPro" id="IPR018225">
    <property type="entry name" value="Transaldolase_AS"/>
</dbReference>
<dbReference type="EC" id="2.2.1.2" evidence="9"/>
<evidence type="ECO:0000256" key="3">
    <source>
        <dbReference type="ARBA" id="ARBA00005740"/>
    </source>
</evidence>
<dbReference type="CDD" id="cd00956">
    <property type="entry name" value="Transaldolase_FSA"/>
    <property type="match status" value="1"/>
</dbReference>
<dbReference type="GO" id="GO:0006098">
    <property type="term" value="P:pentose-phosphate shunt"/>
    <property type="evidence" value="ECO:0007669"/>
    <property type="project" value="UniProtKB-UniRule"/>
</dbReference>
<dbReference type="GO" id="GO:0016832">
    <property type="term" value="F:aldehyde-lyase activity"/>
    <property type="evidence" value="ECO:0007669"/>
    <property type="project" value="InterPro"/>
</dbReference>
<comment type="catalytic activity">
    <reaction evidence="8 9">
        <text>D-sedoheptulose 7-phosphate + D-glyceraldehyde 3-phosphate = D-erythrose 4-phosphate + beta-D-fructose 6-phosphate</text>
        <dbReference type="Rhea" id="RHEA:17053"/>
        <dbReference type="ChEBI" id="CHEBI:16897"/>
        <dbReference type="ChEBI" id="CHEBI:57483"/>
        <dbReference type="ChEBI" id="CHEBI:57634"/>
        <dbReference type="ChEBI" id="CHEBI:59776"/>
        <dbReference type="EC" id="2.2.1.2"/>
    </reaction>
</comment>
<dbReference type="GO" id="GO:0005975">
    <property type="term" value="P:carbohydrate metabolic process"/>
    <property type="evidence" value="ECO:0007669"/>
    <property type="project" value="InterPro"/>
</dbReference>
<evidence type="ECO:0000256" key="5">
    <source>
        <dbReference type="ARBA" id="ARBA00022679"/>
    </source>
</evidence>
<accession>A0A947G9W2</accession>
<evidence type="ECO:0000256" key="4">
    <source>
        <dbReference type="ARBA" id="ARBA00022490"/>
    </source>
</evidence>
<evidence type="ECO:0000256" key="2">
    <source>
        <dbReference type="ARBA" id="ARBA00004857"/>
    </source>
</evidence>
<dbReference type="PROSITE" id="PS01054">
    <property type="entry name" value="TRANSALDOLASE_1"/>
    <property type="match status" value="1"/>
</dbReference>
<evidence type="ECO:0000256" key="1">
    <source>
        <dbReference type="ARBA" id="ARBA00004496"/>
    </source>
</evidence>
<dbReference type="EMBL" id="JAHHQF010000050">
    <property type="protein sequence ID" value="MBT9282160.1"/>
    <property type="molecule type" value="Genomic_DNA"/>
</dbReference>
<dbReference type="GO" id="GO:0005737">
    <property type="term" value="C:cytoplasm"/>
    <property type="evidence" value="ECO:0007669"/>
    <property type="project" value="UniProtKB-SubCell"/>
</dbReference>
<comment type="subcellular location">
    <subcellularLocation>
        <location evidence="1 9">Cytoplasm</location>
    </subcellularLocation>
</comment>
<reference evidence="10" key="1">
    <citation type="journal article" date="2021" name="Microbiology">
        <title>Metagenomic Analysis of the Microbial Community in the Underground Coal Fire Area (Kemerovo Region, Russia) Revealed Predominance of Thermophilic Members of the Phyla Deinococcus-thermus, Aquificae, and Firmicutes.</title>
        <authorList>
            <person name="Kadnikov V."/>
            <person name="Mardanov A.V."/>
            <person name="Beletsky A.V."/>
            <person name="Karnachuk O.V."/>
            <person name="Ravin N.V."/>
        </authorList>
    </citation>
    <scope>NUCLEOTIDE SEQUENCE</scope>
    <source>
        <strain evidence="10">RBS10-49</strain>
    </source>
</reference>
<comment type="caution">
    <text evidence="10">The sequence shown here is derived from an EMBL/GenBank/DDBJ whole genome shotgun (WGS) entry which is preliminary data.</text>
</comment>
<evidence type="ECO:0000256" key="6">
    <source>
        <dbReference type="ARBA" id="ARBA00023126"/>
    </source>
</evidence>
<organism evidence="10 11">
    <name type="scientific">Hydrogenibacillus schlegelii</name>
    <name type="common">Bacillus schlegelii</name>
    <dbReference type="NCBI Taxonomy" id="1484"/>
    <lineage>
        <taxon>Bacteria</taxon>
        <taxon>Bacillati</taxon>
        <taxon>Bacillota</taxon>
        <taxon>Bacilli</taxon>
        <taxon>Bacillales</taxon>
        <taxon>Bacillales Family X. Incertae Sedis</taxon>
        <taxon>Hydrogenibacillus</taxon>
    </lineage>
</organism>
<dbReference type="AlphaFoldDB" id="A0A947G9W2"/>
<keyword evidence="4 9" id="KW-0963">Cytoplasm</keyword>
<proteinExistence type="inferred from homology"/>
<keyword evidence="6 9" id="KW-0570">Pentose shunt</keyword>
<dbReference type="Gene3D" id="3.20.20.70">
    <property type="entry name" value="Aldolase class I"/>
    <property type="match status" value="1"/>
</dbReference>
<dbReference type="InterPro" id="IPR001585">
    <property type="entry name" value="TAL/FSA"/>
</dbReference>
<evidence type="ECO:0000313" key="10">
    <source>
        <dbReference type="EMBL" id="MBT9282160.1"/>
    </source>
</evidence>
<protein>
    <recommendedName>
        <fullName evidence="9">Probable transaldolase</fullName>
        <ecNumber evidence="9">2.2.1.2</ecNumber>
    </recommendedName>
</protein>
<gene>
    <name evidence="10" type="primary">fsa</name>
    <name evidence="9" type="synonym">tal</name>
    <name evidence="10" type="ORF">KM312_05825</name>
</gene>
<dbReference type="HAMAP" id="MF_00494">
    <property type="entry name" value="Transaldolase_3b"/>
    <property type="match status" value="1"/>
</dbReference>
<evidence type="ECO:0000313" key="11">
    <source>
        <dbReference type="Proteomes" id="UP000748108"/>
    </source>
</evidence>
<dbReference type="PANTHER" id="PTHR10683:SF36">
    <property type="entry name" value="TRANSALDOLASE"/>
    <property type="match status" value="1"/>
</dbReference>
<dbReference type="Pfam" id="PF00923">
    <property type="entry name" value="TAL_FSA"/>
    <property type="match status" value="1"/>
</dbReference>
<dbReference type="Proteomes" id="UP000748108">
    <property type="component" value="Unassembled WGS sequence"/>
</dbReference>
<dbReference type="InterPro" id="IPR033919">
    <property type="entry name" value="TSA/FSA_arc/bac"/>
</dbReference>
<dbReference type="PANTHER" id="PTHR10683">
    <property type="entry name" value="TRANSALDOLASE"/>
    <property type="match status" value="1"/>
</dbReference>
<keyword evidence="5 9" id="KW-0808">Transferase</keyword>